<dbReference type="Pfam" id="PF00642">
    <property type="entry name" value="zf-CCCH"/>
    <property type="match status" value="1"/>
</dbReference>
<dbReference type="Pfam" id="PF23182">
    <property type="entry name" value="PABC_AtC3H46"/>
    <property type="match status" value="1"/>
</dbReference>
<evidence type="ECO:0000313" key="12">
    <source>
        <dbReference type="EMBL" id="KAL2510875.1"/>
    </source>
</evidence>
<dbReference type="Gene3D" id="4.10.1000.10">
    <property type="entry name" value="Zinc finger, CCCH-type"/>
    <property type="match status" value="1"/>
</dbReference>
<dbReference type="InterPro" id="IPR035979">
    <property type="entry name" value="RBD_domain_sf"/>
</dbReference>
<dbReference type="InterPro" id="IPR000504">
    <property type="entry name" value="RRM_dom"/>
</dbReference>
<dbReference type="FunFam" id="3.30.70.330:FF:000678">
    <property type="entry name" value="zinc finger CCCH domain-containing protein 53-like isoform X2"/>
    <property type="match status" value="1"/>
</dbReference>
<evidence type="ECO:0000256" key="9">
    <source>
        <dbReference type="SAM" id="MobiDB-lite"/>
    </source>
</evidence>
<evidence type="ECO:0000256" key="1">
    <source>
        <dbReference type="ARBA" id="ARBA00022723"/>
    </source>
</evidence>
<dbReference type="PANTHER" id="PTHR24009:SF11">
    <property type="entry name" value="ZINC FINGER CCCH DOMAIN-CONTAINING PROTEIN 53-LIKE"/>
    <property type="match status" value="1"/>
</dbReference>
<comment type="caution">
    <text evidence="12">The sequence shown here is derived from an EMBL/GenBank/DDBJ whole genome shotgun (WGS) entry which is preliminary data.</text>
</comment>
<keyword evidence="3 7" id="KW-0862">Zinc</keyword>
<dbReference type="InterPro" id="IPR056276">
    <property type="entry name" value="AtC3H46-like_PABC-like"/>
</dbReference>
<dbReference type="PROSITE" id="PS50102">
    <property type="entry name" value="RRM"/>
    <property type="match status" value="1"/>
</dbReference>
<feature type="zinc finger region" description="C3H1-type" evidence="7">
    <location>
        <begin position="239"/>
        <end position="261"/>
    </location>
</feature>
<dbReference type="InterPro" id="IPR012677">
    <property type="entry name" value="Nucleotide-bd_a/b_plait_sf"/>
</dbReference>
<keyword evidence="4 6" id="KW-0694">RNA-binding</keyword>
<evidence type="ECO:0000313" key="13">
    <source>
        <dbReference type="Proteomes" id="UP001604336"/>
    </source>
</evidence>
<dbReference type="CDD" id="cd12458">
    <property type="entry name" value="RRM_AtC3H46_like"/>
    <property type="match status" value="1"/>
</dbReference>
<dbReference type="Gene3D" id="3.30.70.330">
    <property type="match status" value="1"/>
</dbReference>
<sequence length="889" mass="99115">MDTYEATKIVMSRIQSLDPENASKIMGYILIQDQGEKEILRLAFGPEALLLSYINQARACLGLPSNSPSSNPSTPLSNPMRPNNPFPQNKPRILIPNYGFHPSNPSSPAAGFSRSSPRPISYAAVVNGSIGTNDNENSGSGSSSLPFYGGNDFVDESLSGGGGEMHHQVQELPFLDDSMVDPIISPSGRSDSLVFPYGDDVNSIPSPHPHPFHRRSCSVNDAAFLSGFEDGNGGGGWRPCMYFARGFCKNGNSCKFLHGGFGSEGIEVGSPSKIDSGPFDEFLRMKALQQQQRFALTPHGSHHPLAYMKCPNFLNEHQRSAAAALVMGEELHKLGRCRPERNDFSAMGFVGSANSSARQIYLTFPADSTFKEEDVSNYFSMYGPVQDVRIPYQQKRMFGFVTFLYPETVKLILAKGNPHFVCDSRVLVKPYKEKGKVLEKKQQQQMERGEYSACLSPSGLDSREQFDVPFGSRMFYNAQEMMLRRKLEQEVELQHAIDLQGRRMMNMQLMDLKNQHHNNHFLPNLSASAPIGSPIRSHLQINQNLILQSDADQEVSEEINGIREAAKFPGVASNHEEEATEFANDSENANKEGRTNAEDADLLESLEHILPDNLFASPTKLAAEHHSVFANASADTGDGIPVTTSSPNNIPVLPNSSALNMASLKSYYFQMPSTTCLAYKGGPTLPQTSPGLFRAFDGLDFAQEFEAMEGSSSSGVTTSESNKAVSELAKLQKLHEEKMLRIQELKKQKEGLKIQFEKQKKEDPEKTKPFDILCDKYNNLKDDYNALLTQRSEEKEIIKQIRVCIEKIAYAESSKFQLQQDREQHPEEVQKLGKLMEEYNKLREEYNAKKKYDKFSFDDNTTFLLLTSKGMFGTGWVRAADGWGTFRGW</sequence>
<evidence type="ECO:0000256" key="7">
    <source>
        <dbReference type="PROSITE-ProRule" id="PRU00723"/>
    </source>
</evidence>
<dbReference type="SMART" id="SM00356">
    <property type="entry name" value="ZnF_C3H1"/>
    <property type="match status" value="1"/>
</dbReference>
<keyword evidence="8" id="KW-0175">Coiled coil</keyword>
<dbReference type="InterPro" id="IPR036855">
    <property type="entry name" value="Znf_CCCH_sf"/>
</dbReference>
<gene>
    <name evidence="12" type="ORF">Adt_16475</name>
</gene>
<dbReference type="InterPro" id="IPR000571">
    <property type="entry name" value="Znf_CCCH"/>
</dbReference>
<feature type="compositionally biased region" description="Low complexity" evidence="9">
    <location>
        <begin position="65"/>
        <end position="79"/>
    </location>
</feature>
<proteinExistence type="predicted"/>
<feature type="region of interest" description="Disordered" evidence="9">
    <location>
        <begin position="65"/>
        <end position="100"/>
    </location>
</feature>
<dbReference type="GO" id="GO:0008270">
    <property type="term" value="F:zinc ion binding"/>
    <property type="evidence" value="ECO:0007669"/>
    <property type="project" value="UniProtKB-KW"/>
</dbReference>
<protein>
    <submittedName>
        <fullName evidence="12">RNA-binding (RRM/RBD/RNP motif) family protein</fullName>
    </submittedName>
</protein>
<keyword evidence="1 7" id="KW-0479">Metal-binding</keyword>
<evidence type="ECO:0000259" key="11">
    <source>
        <dbReference type="PROSITE" id="PS50103"/>
    </source>
</evidence>
<dbReference type="GO" id="GO:0003677">
    <property type="term" value="F:DNA binding"/>
    <property type="evidence" value="ECO:0007669"/>
    <property type="project" value="UniProtKB-KW"/>
</dbReference>
<dbReference type="AlphaFoldDB" id="A0ABD1TE97"/>
<keyword evidence="2 7" id="KW-0863">Zinc-finger</keyword>
<dbReference type="SUPFAM" id="SSF90229">
    <property type="entry name" value="CCCH zinc finger"/>
    <property type="match status" value="1"/>
</dbReference>
<evidence type="ECO:0000256" key="3">
    <source>
        <dbReference type="ARBA" id="ARBA00022833"/>
    </source>
</evidence>
<dbReference type="GO" id="GO:0003723">
    <property type="term" value="F:RNA binding"/>
    <property type="evidence" value="ECO:0007669"/>
    <property type="project" value="UniProtKB-UniRule"/>
</dbReference>
<name>A0ABD1TE97_9LAMI</name>
<evidence type="ECO:0000256" key="4">
    <source>
        <dbReference type="ARBA" id="ARBA00022884"/>
    </source>
</evidence>
<feature type="coiled-coil region" evidence="8">
    <location>
        <begin position="728"/>
        <end position="762"/>
    </location>
</feature>
<evidence type="ECO:0000256" key="2">
    <source>
        <dbReference type="ARBA" id="ARBA00022771"/>
    </source>
</evidence>
<dbReference type="PROSITE" id="PS50103">
    <property type="entry name" value="ZF_C3H1"/>
    <property type="match status" value="1"/>
</dbReference>
<dbReference type="Proteomes" id="UP001604336">
    <property type="component" value="Unassembled WGS sequence"/>
</dbReference>
<keyword evidence="5" id="KW-0238">DNA-binding</keyword>
<evidence type="ECO:0000256" key="5">
    <source>
        <dbReference type="ARBA" id="ARBA00023125"/>
    </source>
</evidence>
<dbReference type="PANTHER" id="PTHR24009">
    <property type="entry name" value="RNA-BINDING (RRM/RBD/RNP MOTIFS)"/>
    <property type="match status" value="1"/>
</dbReference>
<feature type="domain" description="RRM" evidence="10">
    <location>
        <begin position="358"/>
        <end position="445"/>
    </location>
</feature>
<evidence type="ECO:0000256" key="8">
    <source>
        <dbReference type="SAM" id="Coils"/>
    </source>
</evidence>
<accession>A0ABD1TE97</accession>
<keyword evidence="13" id="KW-1185">Reference proteome</keyword>
<dbReference type="InterPro" id="IPR034365">
    <property type="entry name" value="AtC3H46-like_RRM"/>
</dbReference>
<reference evidence="13" key="1">
    <citation type="submission" date="2024-07" db="EMBL/GenBank/DDBJ databases">
        <title>Two chromosome-level genome assemblies of Korean endemic species Abeliophyllum distichum and Forsythia ovata (Oleaceae).</title>
        <authorList>
            <person name="Jang H."/>
        </authorList>
    </citation>
    <scope>NUCLEOTIDE SEQUENCE [LARGE SCALE GENOMIC DNA]</scope>
</reference>
<dbReference type="SMART" id="SM00360">
    <property type="entry name" value="RRM"/>
    <property type="match status" value="1"/>
</dbReference>
<dbReference type="SUPFAM" id="SSF54928">
    <property type="entry name" value="RNA-binding domain, RBD"/>
    <property type="match status" value="1"/>
</dbReference>
<evidence type="ECO:0000256" key="6">
    <source>
        <dbReference type="PROSITE-ProRule" id="PRU00176"/>
    </source>
</evidence>
<evidence type="ECO:0000259" key="10">
    <source>
        <dbReference type="PROSITE" id="PS50102"/>
    </source>
</evidence>
<dbReference type="EMBL" id="JBFOLK010000005">
    <property type="protein sequence ID" value="KAL2510875.1"/>
    <property type="molecule type" value="Genomic_DNA"/>
</dbReference>
<organism evidence="12 13">
    <name type="scientific">Abeliophyllum distichum</name>
    <dbReference type="NCBI Taxonomy" id="126358"/>
    <lineage>
        <taxon>Eukaryota</taxon>
        <taxon>Viridiplantae</taxon>
        <taxon>Streptophyta</taxon>
        <taxon>Embryophyta</taxon>
        <taxon>Tracheophyta</taxon>
        <taxon>Spermatophyta</taxon>
        <taxon>Magnoliopsida</taxon>
        <taxon>eudicotyledons</taxon>
        <taxon>Gunneridae</taxon>
        <taxon>Pentapetalae</taxon>
        <taxon>asterids</taxon>
        <taxon>lamiids</taxon>
        <taxon>Lamiales</taxon>
        <taxon>Oleaceae</taxon>
        <taxon>Forsythieae</taxon>
        <taxon>Abeliophyllum</taxon>
    </lineage>
</organism>
<feature type="domain" description="C3H1-type" evidence="11">
    <location>
        <begin position="239"/>
        <end position="261"/>
    </location>
</feature>
<dbReference type="Pfam" id="PF00076">
    <property type="entry name" value="RRM_1"/>
    <property type="match status" value="1"/>
</dbReference>